<dbReference type="InterPro" id="IPR010998">
    <property type="entry name" value="Integrase_recombinase_N"/>
</dbReference>
<evidence type="ECO:0000256" key="1">
    <source>
        <dbReference type="ARBA" id="ARBA00023125"/>
    </source>
</evidence>
<gene>
    <name evidence="3" type="ORF">XELAEV_18033252mg</name>
</gene>
<dbReference type="Proteomes" id="UP000694892">
    <property type="component" value="Chromosome 6S"/>
</dbReference>
<reference evidence="4" key="1">
    <citation type="journal article" date="2016" name="Nature">
        <title>Genome evolution in the allotetraploid frog Xenopus laevis.</title>
        <authorList>
            <person name="Session A.M."/>
            <person name="Uno Y."/>
            <person name="Kwon T."/>
            <person name="Chapman J.A."/>
            <person name="Toyoda A."/>
            <person name="Takahashi S."/>
            <person name="Fukui A."/>
            <person name="Hikosaka A."/>
            <person name="Suzuki A."/>
            <person name="Kondo M."/>
            <person name="van Heeringen S.J."/>
            <person name="Quigley I."/>
            <person name="Heinz S."/>
            <person name="Ogino H."/>
            <person name="Ochi H."/>
            <person name="Hellsten U."/>
            <person name="Lyons J.B."/>
            <person name="Simakov O."/>
            <person name="Putnam N."/>
            <person name="Stites J."/>
            <person name="Kuroki Y."/>
            <person name="Tanaka T."/>
            <person name="Michiue T."/>
            <person name="Watanabe M."/>
            <person name="Bogdanovic O."/>
            <person name="Lister R."/>
            <person name="Georgiou G."/>
            <person name="Paranjpe S.S."/>
            <person name="van Kruijsbergen I."/>
            <person name="Shu S."/>
            <person name="Carlson J."/>
            <person name="Kinoshita T."/>
            <person name="Ohta Y."/>
            <person name="Mawaribuchi S."/>
            <person name="Jenkins J."/>
            <person name="Grimwood J."/>
            <person name="Schmutz J."/>
            <person name="Mitros T."/>
            <person name="Mozaffari S.V."/>
            <person name="Suzuki Y."/>
            <person name="Haramoto Y."/>
            <person name="Yamamoto T.S."/>
            <person name="Takagi C."/>
            <person name="Heald R."/>
            <person name="Miller K."/>
            <person name="Haudenschild C."/>
            <person name="Kitzman J."/>
            <person name="Nakayama T."/>
            <person name="Izutsu Y."/>
            <person name="Robert J."/>
            <person name="Fortriede J."/>
            <person name="Burns K."/>
            <person name="Lotay V."/>
            <person name="Karimi K."/>
            <person name="Yasuoka Y."/>
            <person name="Dichmann D.S."/>
            <person name="Flajnik M.F."/>
            <person name="Houston D.W."/>
            <person name="Shendure J."/>
            <person name="DuPasquier L."/>
            <person name="Vize P.D."/>
            <person name="Zorn A.M."/>
            <person name="Ito M."/>
            <person name="Marcotte E.M."/>
            <person name="Wallingford J.B."/>
            <person name="Ito Y."/>
            <person name="Asashima M."/>
            <person name="Ueno N."/>
            <person name="Matsuda Y."/>
            <person name="Veenstra G.J."/>
            <person name="Fujiyama A."/>
            <person name="Harland R.M."/>
            <person name="Taira M."/>
            <person name="Rokhsar D.S."/>
        </authorList>
    </citation>
    <scope>NUCLEOTIDE SEQUENCE [LARGE SCALE GENOMIC DNA]</scope>
    <source>
        <strain evidence="4">J</strain>
    </source>
</reference>
<feature type="region of interest" description="Disordered" evidence="2">
    <location>
        <begin position="428"/>
        <end position="466"/>
    </location>
</feature>
<dbReference type="AlphaFoldDB" id="A0A974CLB5"/>
<organism evidence="3 4">
    <name type="scientific">Xenopus laevis</name>
    <name type="common">African clawed frog</name>
    <dbReference type="NCBI Taxonomy" id="8355"/>
    <lineage>
        <taxon>Eukaryota</taxon>
        <taxon>Metazoa</taxon>
        <taxon>Chordata</taxon>
        <taxon>Craniata</taxon>
        <taxon>Vertebrata</taxon>
        <taxon>Euteleostomi</taxon>
        <taxon>Amphibia</taxon>
        <taxon>Batrachia</taxon>
        <taxon>Anura</taxon>
        <taxon>Pipoidea</taxon>
        <taxon>Pipidae</taxon>
        <taxon>Xenopodinae</taxon>
        <taxon>Xenopus</taxon>
        <taxon>Xenopus</taxon>
    </lineage>
</organism>
<dbReference type="GO" id="GO:0003677">
    <property type="term" value="F:DNA binding"/>
    <property type="evidence" value="ECO:0007669"/>
    <property type="project" value="UniProtKB-KW"/>
</dbReference>
<feature type="compositionally biased region" description="Low complexity" evidence="2">
    <location>
        <begin position="70"/>
        <end position="82"/>
    </location>
</feature>
<evidence type="ECO:0000256" key="2">
    <source>
        <dbReference type="SAM" id="MobiDB-lite"/>
    </source>
</evidence>
<evidence type="ECO:0000313" key="3">
    <source>
        <dbReference type="EMBL" id="OCT74291.1"/>
    </source>
</evidence>
<keyword evidence="1" id="KW-0238">DNA-binding</keyword>
<accession>A0A974CLB5</accession>
<dbReference type="EMBL" id="CM004477">
    <property type="protein sequence ID" value="OCT74291.1"/>
    <property type="molecule type" value="Genomic_DNA"/>
</dbReference>
<feature type="compositionally biased region" description="Basic and acidic residues" evidence="2">
    <location>
        <begin position="429"/>
        <end position="439"/>
    </location>
</feature>
<sequence>MLSRFASAASARELSSDELLHWINCEKGRGAILEAFNQCQREEVNVDACPSEESEEPAETPPSPQPTQNPPTAAASSSLRATTRGKKGSHLPNHAGTSARRLRGKPRPPQCLRTQQNLHLRSLAPPTAPIGQLRHTLQPLIITRRRHITALSTLHGLSARSGLRIKISPDISAPICAPQLHLPTHTAPQPTSTSSRAESHVLQDLGKLDDILPGLKDLVQKHLVAYSPGATTRQIGTGVSESSFRDAFSCEVTPIGLHLSSSVREKIVRGDNIDLLSLLPSSKEFYKNEKRGDNEEDGRRPVAGTFSNWLQAFCIYANILMEKHPEIAPGLFKHVDMILFRQKMAINKMLKWGVKDIDLWMGMLLPKPQPPQFVNKTQTSQQRYNCYWAFNESICKLQTSCRFKHECAVCNGSHPAFRCLKRFLPNAGRGKEQHNKADNTSEGGKNARYLHAPGTSSRGKGNQLPTSSMGIDLENLKTTISSYIAKKSWSSYINSWSLWSRHVIVNSNNSELDIHLLNQMQAHGKSPNTMKKHIAGISFFLKLFDRPDITKKPIVKQLLKGYQKAKPTADKRKPITLAILLHLIRNLRQMCTSEYEYVVIHCVIFWSFKTLDRCRKKINSAIAKFAKGLNVFTYRHTDLELTGSGLYRDDSVHLSDIGLDIFNNGLRNAIELAISKWKGAKAGR</sequence>
<dbReference type="SUPFAM" id="SSF47823">
    <property type="entry name" value="lambda integrase-like, N-terminal domain"/>
    <property type="match status" value="1"/>
</dbReference>
<dbReference type="Gene3D" id="1.10.150.130">
    <property type="match status" value="1"/>
</dbReference>
<feature type="compositionally biased region" description="Polar residues" evidence="2">
    <location>
        <begin position="454"/>
        <end position="466"/>
    </location>
</feature>
<feature type="region of interest" description="Disordered" evidence="2">
    <location>
        <begin position="47"/>
        <end position="109"/>
    </location>
</feature>
<name>A0A974CLB5_XENLA</name>
<protein>
    <recommendedName>
        <fullName evidence="5">C3H1-type domain-containing protein</fullName>
    </recommendedName>
</protein>
<feature type="compositionally biased region" description="Pro residues" evidence="2">
    <location>
        <begin position="59"/>
        <end position="69"/>
    </location>
</feature>
<evidence type="ECO:0008006" key="5">
    <source>
        <dbReference type="Google" id="ProtNLM"/>
    </source>
</evidence>
<proteinExistence type="predicted"/>
<evidence type="ECO:0000313" key="4">
    <source>
        <dbReference type="Proteomes" id="UP000694892"/>
    </source>
</evidence>